<dbReference type="Proteomes" id="UP000012589">
    <property type="component" value="Unassembled WGS sequence"/>
</dbReference>
<accession>N2AKR3</accession>
<dbReference type="AlphaFoldDB" id="N2AKR3"/>
<evidence type="ECO:0000313" key="1">
    <source>
        <dbReference type="EMBL" id="EMZ28666.1"/>
    </source>
</evidence>
<evidence type="ECO:0000313" key="2">
    <source>
        <dbReference type="Proteomes" id="UP000012589"/>
    </source>
</evidence>
<proteinExistence type="predicted"/>
<reference evidence="1 2" key="1">
    <citation type="journal article" date="2014" name="Genome Announc.">
        <title>Draft genome sequences of the altered schaedler flora, a defined bacterial community from gnotobiotic mice.</title>
        <authorList>
            <person name="Wannemuehler M.J."/>
            <person name="Overstreet A.M."/>
            <person name="Ward D.V."/>
            <person name="Phillips G.J."/>
        </authorList>
    </citation>
    <scope>NUCLEOTIDE SEQUENCE [LARGE SCALE GENOMIC DNA]</scope>
    <source>
        <strain evidence="1 2">ASF492</strain>
    </source>
</reference>
<organism evidence="1 2">
    <name type="scientific">Eubacterium plexicaudatum ASF492</name>
    <dbReference type="NCBI Taxonomy" id="1235802"/>
    <lineage>
        <taxon>Bacteria</taxon>
        <taxon>Bacillati</taxon>
        <taxon>Bacillota</taxon>
        <taxon>Clostridia</taxon>
        <taxon>Eubacteriales</taxon>
        <taxon>Eubacteriaceae</taxon>
        <taxon>Eubacterium</taxon>
    </lineage>
</organism>
<name>N2AKR3_9FIRM</name>
<dbReference type="PATRIC" id="fig|1235802.3.peg.1995"/>
<gene>
    <name evidence="1" type="ORF">C823_01887</name>
</gene>
<keyword evidence="2" id="KW-1185">Reference proteome</keyword>
<evidence type="ECO:0008006" key="3">
    <source>
        <dbReference type="Google" id="ProtNLM"/>
    </source>
</evidence>
<dbReference type="STRING" id="1235802.C823_01887"/>
<protein>
    <recommendedName>
        <fullName evidence="3">Polymerase beta nucleotidyltransferase domain-containing protein</fullName>
    </recommendedName>
</protein>
<comment type="caution">
    <text evidence="1">The sequence shown here is derived from an EMBL/GenBank/DDBJ whole genome shotgun (WGS) entry which is preliminary data.</text>
</comment>
<sequence>MVRHFREQKGVIAFIFGGSVAKRMERADSDLDGMAVVI</sequence>
<dbReference type="EMBL" id="AQFT01000062">
    <property type="protein sequence ID" value="EMZ28666.1"/>
    <property type="molecule type" value="Genomic_DNA"/>
</dbReference>
<dbReference type="HOGENOM" id="CLU_3328062_0_0_9"/>